<dbReference type="AlphaFoldDB" id="A0A0C9UN65"/>
<evidence type="ECO:0000313" key="3">
    <source>
        <dbReference type="Proteomes" id="UP000054279"/>
    </source>
</evidence>
<sequence length="96" mass="11207">MSPFTLSIPTSDQPCSSDERTKVSEYGDDEDYVKWERPRWAAWVRRGEELEELRKWEPVEGLNDAAREEQLLLWMEQMVLLNLRIGAWGVLKPKGG</sequence>
<keyword evidence="3" id="KW-1185">Reference proteome</keyword>
<dbReference type="EMBL" id="KN837179">
    <property type="protein sequence ID" value="KIJ36309.1"/>
    <property type="molecule type" value="Genomic_DNA"/>
</dbReference>
<proteinExistence type="predicted"/>
<evidence type="ECO:0000313" key="2">
    <source>
        <dbReference type="EMBL" id="KIJ36309.1"/>
    </source>
</evidence>
<protein>
    <submittedName>
        <fullName evidence="2">Uncharacterized protein</fullName>
    </submittedName>
</protein>
<name>A0A0C9UN65_SPHS4</name>
<reference evidence="2 3" key="1">
    <citation type="submission" date="2014-06" db="EMBL/GenBank/DDBJ databases">
        <title>Evolutionary Origins and Diversification of the Mycorrhizal Mutualists.</title>
        <authorList>
            <consortium name="DOE Joint Genome Institute"/>
            <consortium name="Mycorrhizal Genomics Consortium"/>
            <person name="Kohler A."/>
            <person name="Kuo A."/>
            <person name="Nagy L.G."/>
            <person name="Floudas D."/>
            <person name="Copeland A."/>
            <person name="Barry K.W."/>
            <person name="Cichocki N."/>
            <person name="Veneault-Fourrey C."/>
            <person name="LaButti K."/>
            <person name="Lindquist E.A."/>
            <person name="Lipzen A."/>
            <person name="Lundell T."/>
            <person name="Morin E."/>
            <person name="Murat C."/>
            <person name="Riley R."/>
            <person name="Ohm R."/>
            <person name="Sun H."/>
            <person name="Tunlid A."/>
            <person name="Henrissat B."/>
            <person name="Grigoriev I.V."/>
            <person name="Hibbett D.S."/>
            <person name="Martin F."/>
        </authorList>
    </citation>
    <scope>NUCLEOTIDE SEQUENCE [LARGE SCALE GENOMIC DNA]</scope>
    <source>
        <strain evidence="2 3">SS14</strain>
    </source>
</reference>
<organism evidence="2 3">
    <name type="scientific">Sphaerobolus stellatus (strain SS14)</name>
    <dbReference type="NCBI Taxonomy" id="990650"/>
    <lineage>
        <taxon>Eukaryota</taxon>
        <taxon>Fungi</taxon>
        <taxon>Dikarya</taxon>
        <taxon>Basidiomycota</taxon>
        <taxon>Agaricomycotina</taxon>
        <taxon>Agaricomycetes</taxon>
        <taxon>Phallomycetidae</taxon>
        <taxon>Geastrales</taxon>
        <taxon>Sphaerobolaceae</taxon>
        <taxon>Sphaerobolus</taxon>
    </lineage>
</organism>
<evidence type="ECO:0000256" key="1">
    <source>
        <dbReference type="SAM" id="MobiDB-lite"/>
    </source>
</evidence>
<dbReference type="Proteomes" id="UP000054279">
    <property type="component" value="Unassembled WGS sequence"/>
</dbReference>
<gene>
    <name evidence="2" type="ORF">M422DRAFT_34280</name>
</gene>
<feature type="region of interest" description="Disordered" evidence="1">
    <location>
        <begin position="1"/>
        <end position="25"/>
    </location>
</feature>
<dbReference type="HOGENOM" id="CLU_2361070_0_0_1"/>
<feature type="compositionally biased region" description="Polar residues" evidence="1">
    <location>
        <begin position="1"/>
        <end position="16"/>
    </location>
</feature>
<accession>A0A0C9UN65</accession>